<comment type="similarity">
    <text evidence="2">Belongs to the major facilitator superfamily.</text>
</comment>
<feature type="transmembrane region" description="Helical" evidence="7">
    <location>
        <begin position="78"/>
        <end position="95"/>
    </location>
</feature>
<evidence type="ECO:0000256" key="2">
    <source>
        <dbReference type="ARBA" id="ARBA00008335"/>
    </source>
</evidence>
<keyword evidence="4 7" id="KW-0812">Transmembrane</keyword>
<dbReference type="InterPro" id="IPR011701">
    <property type="entry name" value="MFS"/>
</dbReference>
<proteinExistence type="inferred from homology"/>
<dbReference type="Proteomes" id="UP000297245">
    <property type="component" value="Unassembled WGS sequence"/>
</dbReference>
<dbReference type="FunFam" id="1.20.1250.20:FF:000286">
    <property type="entry name" value="MFS efflux transporter"/>
    <property type="match status" value="1"/>
</dbReference>
<dbReference type="GO" id="GO:0022857">
    <property type="term" value="F:transmembrane transporter activity"/>
    <property type="evidence" value="ECO:0007669"/>
    <property type="project" value="InterPro"/>
</dbReference>
<feature type="transmembrane region" description="Helical" evidence="7">
    <location>
        <begin position="388"/>
        <end position="407"/>
    </location>
</feature>
<accession>A0A4S8MIA9</accession>
<feature type="transmembrane region" description="Helical" evidence="7">
    <location>
        <begin position="234"/>
        <end position="257"/>
    </location>
</feature>
<dbReference type="EMBL" id="ML179083">
    <property type="protein sequence ID" value="THV01924.1"/>
    <property type="molecule type" value="Genomic_DNA"/>
</dbReference>
<dbReference type="AlphaFoldDB" id="A0A4S8MIA9"/>
<evidence type="ECO:0000259" key="8">
    <source>
        <dbReference type="PROSITE" id="PS50850"/>
    </source>
</evidence>
<evidence type="ECO:0000256" key="4">
    <source>
        <dbReference type="ARBA" id="ARBA00022692"/>
    </source>
</evidence>
<dbReference type="SUPFAM" id="SSF103473">
    <property type="entry name" value="MFS general substrate transporter"/>
    <property type="match status" value="1"/>
</dbReference>
<dbReference type="PANTHER" id="PTHR23514:SF3">
    <property type="entry name" value="BYPASS OF STOP CODON PROTEIN 6"/>
    <property type="match status" value="1"/>
</dbReference>
<organism evidence="9 10">
    <name type="scientific">Dendrothele bispora (strain CBS 962.96)</name>
    <dbReference type="NCBI Taxonomy" id="1314807"/>
    <lineage>
        <taxon>Eukaryota</taxon>
        <taxon>Fungi</taxon>
        <taxon>Dikarya</taxon>
        <taxon>Basidiomycota</taxon>
        <taxon>Agaricomycotina</taxon>
        <taxon>Agaricomycetes</taxon>
        <taxon>Agaricomycetidae</taxon>
        <taxon>Agaricales</taxon>
        <taxon>Agaricales incertae sedis</taxon>
        <taxon>Dendrothele</taxon>
    </lineage>
</organism>
<dbReference type="PANTHER" id="PTHR23514">
    <property type="entry name" value="BYPASS OF STOP CODON PROTEIN 6"/>
    <property type="match status" value="1"/>
</dbReference>
<dbReference type="InterPro" id="IPR036259">
    <property type="entry name" value="MFS_trans_sf"/>
</dbReference>
<gene>
    <name evidence="9" type="ORF">K435DRAFT_377341</name>
</gene>
<dbReference type="GO" id="GO:0012505">
    <property type="term" value="C:endomembrane system"/>
    <property type="evidence" value="ECO:0007669"/>
    <property type="project" value="UniProtKB-SubCell"/>
</dbReference>
<keyword evidence="6 7" id="KW-0472">Membrane</keyword>
<evidence type="ECO:0000256" key="5">
    <source>
        <dbReference type="ARBA" id="ARBA00022989"/>
    </source>
</evidence>
<keyword evidence="5 7" id="KW-1133">Transmembrane helix</keyword>
<comment type="subcellular location">
    <subcellularLocation>
        <location evidence="1">Endomembrane system</location>
        <topology evidence="1">Multi-pass membrane protein</topology>
    </subcellularLocation>
</comment>
<keyword evidence="3" id="KW-0813">Transport</keyword>
<evidence type="ECO:0000256" key="3">
    <source>
        <dbReference type="ARBA" id="ARBA00022448"/>
    </source>
</evidence>
<keyword evidence="10" id="KW-1185">Reference proteome</keyword>
<feature type="transmembrane region" description="Helical" evidence="7">
    <location>
        <begin position="354"/>
        <end position="376"/>
    </location>
</feature>
<name>A0A4S8MIA9_DENBC</name>
<evidence type="ECO:0000313" key="9">
    <source>
        <dbReference type="EMBL" id="THV01924.1"/>
    </source>
</evidence>
<dbReference type="Pfam" id="PF07690">
    <property type="entry name" value="MFS_1"/>
    <property type="match status" value="1"/>
</dbReference>
<evidence type="ECO:0000313" key="10">
    <source>
        <dbReference type="Proteomes" id="UP000297245"/>
    </source>
</evidence>
<dbReference type="InterPro" id="IPR020846">
    <property type="entry name" value="MFS_dom"/>
</dbReference>
<dbReference type="OrthoDB" id="413079at2759"/>
<feature type="transmembrane region" description="Helical" evidence="7">
    <location>
        <begin position="300"/>
        <end position="319"/>
    </location>
</feature>
<dbReference type="Gene3D" id="1.20.1250.20">
    <property type="entry name" value="MFS general substrate transporter like domains"/>
    <property type="match status" value="1"/>
</dbReference>
<feature type="transmembrane region" description="Helical" evidence="7">
    <location>
        <begin position="269"/>
        <end position="288"/>
    </location>
</feature>
<feature type="transmembrane region" description="Helical" evidence="7">
    <location>
        <begin position="53"/>
        <end position="72"/>
    </location>
</feature>
<feature type="domain" description="Major facilitator superfamily (MFS) profile" evidence="8">
    <location>
        <begin position="1"/>
        <end position="411"/>
    </location>
</feature>
<evidence type="ECO:0000256" key="1">
    <source>
        <dbReference type="ARBA" id="ARBA00004127"/>
    </source>
</evidence>
<feature type="transmembrane region" description="Helical" evidence="7">
    <location>
        <begin position="20"/>
        <end position="41"/>
    </location>
</feature>
<sequence>MMLGWNDGSVGPLLPRIQEVYNVGFTIVSLLFVFNFIGYITGASINIWLNDKLGLGKTMVIGASFNIATYAIQSSAPPFPVLILSFCFAGFGSALQGAQGNGFVGSIKKNKATKLMLLHAAYGLGAFASPFLATHFAVQSHWSFHYLSSLAIAVINVILQLVVFRLKRQEELLREIGQFDDDSEKTTSAGASATSTIVAGADIEKAPTSDAVIEQGEGEEKKKSLYGQIFGIRVVHYLTAFALIYIGVECSVGSWIVTFIIRERNGGDSAGYISSGFFGGLMLGRLILIPVNKWVGEYIVVYIYMILSIAAQITIWVVPSIIENAIAASFIGFLLGPIFPIIVGQAVRVLPPTLFTGAVGWITGVGVAGSAVLPFITGLLATKYGIGSLQPFMVAMMCTMVCIWMLVPKRR</sequence>
<feature type="transmembrane region" description="Helical" evidence="7">
    <location>
        <begin position="325"/>
        <end position="347"/>
    </location>
</feature>
<dbReference type="InterPro" id="IPR051788">
    <property type="entry name" value="MFS_Transporter"/>
</dbReference>
<evidence type="ECO:0000256" key="7">
    <source>
        <dbReference type="SAM" id="Phobius"/>
    </source>
</evidence>
<feature type="transmembrane region" description="Helical" evidence="7">
    <location>
        <begin position="144"/>
        <end position="164"/>
    </location>
</feature>
<evidence type="ECO:0000256" key="6">
    <source>
        <dbReference type="ARBA" id="ARBA00023136"/>
    </source>
</evidence>
<protein>
    <submittedName>
        <fullName evidence="9">MFS general substrate transporter</fullName>
    </submittedName>
</protein>
<dbReference type="PROSITE" id="PS50850">
    <property type="entry name" value="MFS"/>
    <property type="match status" value="1"/>
</dbReference>
<feature type="transmembrane region" description="Helical" evidence="7">
    <location>
        <begin position="116"/>
        <end position="138"/>
    </location>
</feature>
<dbReference type="GO" id="GO:0016020">
    <property type="term" value="C:membrane"/>
    <property type="evidence" value="ECO:0007669"/>
    <property type="project" value="TreeGrafter"/>
</dbReference>
<reference evidence="9 10" key="1">
    <citation type="journal article" date="2019" name="Nat. Ecol. Evol.">
        <title>Megaphylogeny resolves global patterns of mushroom evolution.</title>
        <authorList>
            <person name="Varga T."/>
            <person name="Krizsan K."/>
            <person name="Foldi C."/>
            <person name="Dima B."/>
            <person name="Sanchez-Garcia M."/>
            <person name="Sanchez-Ramirez S."/>
            <person name="Szollosi G.J."/>
            <person name="Szarkandi J.G."/>
            <person name="Papp V."/>
            <person name="Albert L."/>
            <person name="Andreopoulos W."/>
            <person name="Angelini C."/>
            <person name="Antonin V."/>
            <person name="Barry K.W."/>
            <person name="Bougher N.L."/>
            <person name="Buchanan P."/>
            <person name="Buyck B."/>
            <person name="Bense V."/>
            <person name="Catcheside P."/>
            <person name="Chovatia M."/>
            <person name="Cooper J."/>
            <person name="Damon W."/>
            <person name="Desjardin D."/>
            <person name="Finy P."/>
            <person name="Geml J."/>
            <person name="Haridas S."/>
            <person name="Hughes K."/>
            <person name="Justo A."/>
            <person name="Karasinski D."/>
            <person name="Kautmanova I."/>
            <person name="Kiss B."/>
            <person name="Kocsube S."/>
            <person name="Kotiranta H."/>
            <person name="LaButti K.M."/>
            <person name="Lechner B.E."/>
            <person name="Liimatainen K."/>
            <person name="Lipzen A."/>
            <person name="Lukacs Z."/>
            <person name="Mihaltcheva S."/>
            <person name="Morgado L.N."/>
            <person name="Niskanen T."/>
            <person name="Noordeloos M.E."/>
            <person name="Ohm R.A."/>
            <person name="Ortiz-Santana B."/>
            <person name="Ovrebo C."/>
            <person name="Racz N."/>
            <person name="Riley R."/>
            <person name="Savchenko A."/>
            <person name="Shiryaev A."/>
            <person name="Soop K."/>
            <person name="Spirin V."/>
            <person name="Szebenyi C."/>
            <person name="Tomsovsky M."/>
            <person name="Tulloss R.E."/>
            <person name="Uehling J."/>
            <person name="Grigoriev I.V."/>
            <person name="Vagvolgyi C."/>
            <person name="Papp T."/>
            <person name="Martin F.M."/>
            <person name="Miettinen O."/>
            <person name="Hibbett D.S."/>
            <person name="Nagy L.G."/>
        </authorList>
    </citation>
    <scope>NUCLEOTIDE SEQUENCE [LARGE SCALE GENOMIC DNA]</scope>
    <source>
        <strain evidence="9 10">CBS 962.96</strain>
    </source>
</reference>